<evidence type="ECO:0000259" key="3">
    <source>
        <dbReference type="Pfam" id="PF03816"/>
    </source>
</evidence>
<dbReference type="Proteomes" id="UP000218181">
    <property type="component" value="Unassembled WGS sequence"/>
</dbReference>
<name>A0A2A5RM66_9LACT</name>
<dbReference type="RefSeq" id="WP_096817693.1">
    <property type="nucleotide sequence ID" value="NZ_JXJU01000004.1"/>
</dbReference>
<proteinExistence type="inferred from homology"/>
<dbReference type="PANTHER" id="PTHR33392">
    <property type="entry name" value="POLYISOPRENYL-TEICHOIC ACID--PEPTIDOGLYCAN TEICHOIC ACID TRANSFERASE TAGU"/>
    <property type="match status" value="1"/>
</dbReference>
<feature type="compositionally biased region" description="Low complexity" evidence="2">
    <location>
        <begin position="410"/>
        <end position="442"/>
    </location>
</feature>
<dbReference type="InterPro" id="IPR004474">
    <property type="entry name" value="LytR_CpsA_psr"/>
</dbReference>
<comment type="caution">
    <text evidence="4">The sequence shown here is derived from an EMBL/GenBank/DDBJ whole genome shotgun (WGS) entry which is preliminary data.</text>
</comment>
<dbReference type="PANTHER" id="PTHR33392:SF6">
    <property type="entry name" value="POLYISOPRENYL-TEICHOIC ACID--PEPTIDOGLYCAN TEICHOIC ACID TRANSFERASE TAGU"/>
    <property type="match status" value="1"/>
</dbReference>
<feature type="region of interest" description="Disordered" evidence="2">
    <location>
        <begin position="410"/>
        <end position="450"/>
    </location>
</feature>
<sequence>MKLWMKSLLMTGAIILLTVAAAATYLLTVSTSTVNALKTTYTKVGSKNTTEILKATKPLTIVLLGVDTGGAGRGTAEDWNGNSDSQIVMTLNPKTDTVTMVSMERDTMTNILDASGKVVSKQKMNAAYPMGYNAGGSSNGLETAVSYSMKTIGEQAGVELDNFVTINFDGLINLVDAVGGVDVYNDPKLIAASTSAYPNPNHEIFISDTEPQYTARVAAGWQHINGAQALVYTRDRHHRVGGDYGRQVAQRQVISALMKKLLALDNLTQYQKILNEASKDFKTNIPITTTTLTSLLGYKDCFKKVVSIQYEGIGMTVNGGSYQFIPNNMYLAIQNTMLKSLGEATVSTLPSNLITYESYFGSQSSSGFVMPSATVTENGKQTSYGLSKTGDMVPITDSNKADYTTINLGSTTTKESSSTSGSNSNATTNTSTSSTSESSTASVPTGLSATGTVNVYTSPKGYTVYYKNGYYVYTNGTIYPEGTKYPGQ</sequence>
<dbReference type="STRING" id="1291764.GCA_001311235_01964"/>
<dbReference type="NCBIfam" id="TIGR00350">
    <property type="entry name" value="lytR_cpsA_psr"/>
    <property type="match status" value="1"/>
</dbReference>
<accession>A0A2A5RM66</accession>
<dbReference type="Pfam" id="PF03816">
    <property type="entry name" value="LytR_cpsA_psr"/>
    <property type="match status" value="1"/>
</dbReference>
<reference evidence="4 5" key="1">
    <citation type="submission" date="2014-12" db="EMBL/GenBank/DDBJ databases">
        <title>Draft genome sequences of 10 type strains of Lactococcus.</title>
        <authorList>
            <person name="Sun Z."/>
            <person name="Zhong Z."/>
            <person name="Liu W."/>
            <person name="Zhang W."/>
            <person name="Zhang H."/>
        </authorList>
    </citation>
    <scope>NUCLEOTIDE SEQUENCE [LARGE SCALE GENOMIC DNA]</scope>
    <source>
        <strain evidence="4 5">JCM 16395</strain>
    </source>
</reference>
<keyword evidence="5" id="KW-1185">Reference proteome</keyword>
<dbReference type="Gene3D" id="3.40.630.190">
    <property type="entry name" value="LCP protein"/>
    <property type="match status" value="1"/>
</dbReference>
<dbReference type="OrthoDB" id="27330at2"/>
<dbReference type="InterPro" id="IPR050922">
    <property type="entry name" value="LytR/CpsA/Psr_CW_biosynth"/>
</dbReference>
<comment type="similarity">
    <text evidence="1">Belongs to the LytR/CpsA/Psr (LCP) family.</text>
</comment>
<protein>
    <submittedName>
        <fullName evidence="4">Transcriptional regulator</fullName>
    </submittedName>
</protein>
<gene>
    <name evidence="4" type="ORF">RT41_GL001274</name>
</gene>
<feature type="domain" description="Cell envelope-related transcriptional attenuator" evidence="3">
    <location>
        <begin position="82"/>
        <end position="261"/>
    </location>
</feature>
<dbReference type="EMBL" id="JXJU01000004">
    <property type="protein sequence ID" value="PCS00387.1"/>
    <property type="molecule type" value="Genomic_DNA"/>
</dbReference>
<evidence type="ECO:0000313" key="4">
    <source>
        <dbReference type="EMBL" id="PCS00387.1"/>
    </source>
</evidence>
<dbReference type="AlphaFoldDB" id="A0A2A5RM66"/>
<organism evidence="4 5">
    <name type="scientific">Lactococcus fujiensis JCM 16395</name>
    <dbReference type="NCBI Taxonomy" id="1291764"/>
    <lineage>
        <taxon>Bacteria</taxon>
        <taxon>Bacillati</taxon>
        <taxon>Bacillota</taxon>
        <taxon>Bacilli</taxon>
        <taxon>Lactobacillales</taxon>
        <taxon>Streptococcaceae</taxon>
        <taxon>Lactococcus</taxon>
    </lineage>
</organism>
<evidence type="ECO:0000256" key="2">
    <source>
        <dbReference type="SAM" id="MobiDB-lite"/>
    </source>
</evidence>
<evidence type="ECO:0000313" key="5">
    <source>
        <dbReference type="Proteomes" id="UP000218181"/>
    </source>
</evidence>
<evidence type="ECO:0000256" key="1">
    <source>
        <dbReference type="ARBA" id="ARBA00006068"/>
    </source>
</evidence>